<comment type="caution">
    <text evidence="8">Lacks conserved residue(s) required for the propagation of feature annotation.</text>
</comment>
<evidence type="ECO:0000256" key="2">
    <source>
        <dbReference type="ARBA" id="ARBA00007783"/>
    </source>
</evidence>
<comment type="subcellular location">
    <subcellularLocation>
        <location evidence="1 8">Cell membrane</location>
        <topology evidence="1 8">Multi-pass membrane protein</topology>
    </subcellularLocation>
</comment>
<comment type="caution">
    <text evidence="10">The sequence shown here is derived from an EMBL/GenBank/DDBJ whole genome shotgun (WGS) entry which is preliminary data.</text>
</comment>
<dbReference type="InterPro" id="IPR000412">
    <property type="entry name" value="ABC_2_transport"/>
</dbReference>
<evidence type="ECO:0000313" key="10">
    <source>
        <dbReference type="EMBL" id="CAE6761543.1"/>
    </source>
</evidence>
<dbReference type="PRINTS" id="PR00164">
    <property type="entry name" value="ABC2TRNSPORT"/>
</dbReference>
<keyword evidence="11" id="KW-1185">Reference proteome</keyword>
<keyword evidence="7 8" id="KW-0472">Membrane</keyword>
<gene>
    <name evidence="10" type="ORF">NSPZN2_30669</name>
</gene>
<evidence type="ECO:0000259" key="9">
    <source>
        <dbReference type="PROSITE" id="PS51012"/>
    </source>
</evidence>
<sequence length="376" mass="42034">MFERIKQMLIKEFIQILRDPRMRTVIFVMPLVQTLVFGYAVTTDVTHIPTAIFDLDNSRASRELVARFTGSGYFDMVTYVDREEEAQHLVDRGLVKAVLRINKGFGDELRAGRTAPLQIIVDGTDSNTAGIVLNYAGQIAGRFSETVLQTRFVRATGQPAAPARVALETRAWFNENLESRNFYVPGVIVLIVTLVTLMLSSMAVVREKEIGTIEQIMVTPIRQSEFILGKMLPFALIGFADVVLVTAIAVYWFDVPIRGSLLLLFGATSLYLMSTLGIGLLISTISRTQQQAMMSAFFYYFPAMLLSGFVFPIANMPETVQWLTYLNPLRYFLVIIRGIFLKGVGPGILWPQMLALLILGTVTLLVAARRFHKTAS</sequence>
<dbReference type="EMBL" id="CAJNBJ010000016">
    <property type="protein sequence ID" value="CAE6761543.1"/>
    <property type="molecule type" value="Genomic_DNA"/>
</dbReference>
<dbReference type="RefSeq" id="WP_213042798.1">
    <property type="nucleotide sequence ID" value="NZ_CAJNBJ010000016.1"/>
</dbReference>
<feature type="transmembrane region" description="Helical" evidence="8">
    <location>
        <begin position="259"/>
        <end position="285"/>
    </location>
</feature>
<name>A0ABN7LUS6_9BACT</name>
<keyword evidence="5 8" id="KW-0812">Transmembrane</keyword>
<feature type="transmembrane region" description="Helical" evidence="8">
    <location>
        <begin position="348"/>
        <end position="368"/>
    </location>
</feature>
<proteinExistence type="inferred from homology"/>
<dbReference type="Gene3D" id="3.40.1710.10">
    <property type="entry name" value="abc type-2 transporter like domain"/>
    <property type="match status" value="1"/>
</dbReference>
<reference evidence="10 11" key="1">
    <citation type="submission" date="2021-02" db="EMBL/GenBank/DDBJ databases">
        <authorList>
            <person name="Han P."/>
        </authorList>
    </citation>
    <scope>NUCLEOTIDE SEQUENCE [LARGE SCALE GENOMIC DNA]</scope>
    <source>
        <strain evidence="10">Candidatus Nitrospira sp. ZN2</strain>
    </source>
</reference>
<evidence type="ECO:0000256" key="8">
    <source>
        <dbReference type="RuleBase" id="RU361157"/>
    </source>
</evidence>
<feature type="transmembrane region" description="Helical" evidence="8">
    <location>
        <begin position="182"/>
        <end position="205"/>
    </location>
</feature>
<organism evidence="10 11">
    <name type="scientific">Nitrospira defluvii</name>
    <dbReference type="NCBI Taxonomy" id="330214"/>
    <lineage>
        <taxon>Bacteria</taxon>
        <taxon>Pseudomonadati</taxon>
        <taxon>Nitrospirota</taxon>
        <taxon>Nitrospiria</taxon>
        <taxon>Nitrospirales</taxon>
        <taxon>Nitrospiraceae</taxon>
        <taxon>Nitrospira</taxon>
    </lineage>
</organism>
<evidence type="ECO:0000313" key="11">
    <source>
        <dbReference type="Proteomes" id="UP000675880"/>
    </source>
</evidence>
<dbReference type="InterPro" id="IPR013525">
    <property type="entry name" value="ABC2_TM"/>
</dbReference>
<dbReference type="InterPro" id="IPR047817">
    <property type="entry name" value="ABC2_TM_bact-type"/>
</dbReference>
<keyword evidence="4 8" id="KW-1003">Cell membrane</keyword>
<feature type="transmembrane region" description="Helical" evidence="8">
    <location>
        <begin position="297"/>
        <end position="314"/>
    </location>
</feature>
<keyword evidence="3 8" id="KW-0813">Transport</keyword>
<evidence type="ECO:0000256" key="6">
    <source>
        <dbReference type="ARBA" id="ARBA00022989"/>
    </source>
</evidence>
<protein>
    <recommendedName>
        <fullName evidence="8">Transport permease protein</fullName>
    </recommendedName>
</protein>
<comment type="similarity">
    <text evidence="2 8">Belongs to the ABC-2 integral membrane protein family.</text>
</comment>
<evidence type="ECO:0000256" key="7">
    <source>
        <dbReference type="ARBA" id="ARBA00023136"/>
    </source>
</evidence>
<evidence type="ECO:0000256" key="3">
    <source>
        <dbReference type="ARBA" id="ARBA00022448"/>
    </source>
</evidence>
<evidence type="ECO:0000256" key="1">
    <source>
        <dbReference type="ARBA" id="ARBA00004651"/>
    </source>
</evidence>
<accession>A0ABN7LUS6</accession>
<evidence type="ECO:0000256" key="5">
    <source>
        <dbReference type="ARBA" id="ARBA00022692"/>
    </source>
</evidence>
<dbReference type="Proteomes" id="UP000675880">
    <property type="component" value="Unassembled WGS sequence"/>
</dbReference>
<feature type="transmembrane region" description="Helical" evidence="8">
    <location>
        <begin position="226"/>
        <end position="253"/>
    </location>
</feature>
<feature type="domain" description="ABC transmembrane type-2" evidence="9">
    <location>
        <begin position="136"/>
        <end position="374"/>
    </location>
</feature>
<evidence type="ECO:0000256" key="4">
    <source>
        <dbReference type="ARBA" id="ARBA00022475"/>
    </source>
</evidence>
<dbReference type="Pfam" id="PF12698">
    <property type="entry name" value="ABC2_membrane_3"/>
    <property type="match status" value="1"/>
</dbReference>
<keyword evidence="6 8" id="KW-1133">Transmembrane helix</keyword>
<dbReference type="PANTHER" id="PTHR30294:SF29">
    <property type="entry name" value="MULTIDRUG ABC TRANSPORTER PERMEASE YBHS-RELATED"/>
    <property type="match status" value="1"/>
</dbReference>
<dbReference type="PROSITE" id="PS51012">
    <property type="entry name" value="ABC_TM2"/>
    <property type="match status" value="1"/>
</dbReference>
<dbReference type="PANTHER" id="PTHR30294">
    <property type="entry name" value="MEMBRANE COMPONENT OF ABC TRANSPORTER YHHJ-RELATED"/>
    <property type="match status" value="1"/>
</dbReference>
<dbReference type="InterPro" id="IPR051449">
    <property type="entry name" value="ABC-2_transporter_component"/>
</dbReference>